<dbReference type="AlphaFoldDB" id="A0A426FZM3"/>
<comment type="caution">
    <text evidence="1">The sequence shown here is derived from an EMBL/GenBank/DDBJ whole genome shotgun (WGS) entry which is preliminary data.</text>
</comment>
<accession>A0A426FZM3</accession>
<feature type="non-terminal residue" evidence="1">
    <location>
        <position position="1"/>
    </location>
</feature>
<keyword evidence="1" id="KW-0540">Nuclease</keyword>
<evidence type="ECO:0000313" key="1">
    <source>
        <dbReference type="EMBL" id="RRN48043.1"/>
    </source>
</evidence>
<reference evidence="1 2" key="1">
    <citation type="submission" date="2018-11" db="EMBL/GenBank/DDBJ databases">
        <title>Changes in penicillin susceptibility of Streptococcus suis isolates by amino acid alterations in the penicillin-binding protein.</title>
        <authorList>
            <person name="Niemann L."/>
            <person name="Eichhorn I."/>
        </authorList>
    </citation>
    <scope>NUCLEOTIDE SEQUENCE [LARGE SCALE GENOMIC DNA]</scope>
    <source>
        <strain evidence="1 2">IMT40201</strain>
    </source>
</reference>
<proteinExistence type="predicted"/>
<dbReference type="EMBL" id="RRZQ01000058">
    <property type="protein sequence ID" value="RRN48043.1"/>
    <property type="molecule type" value="Genomic_DNA"/>
</dbReference>
<dbReference type="Gene3D" id="1.10.287.1120">
    <property type="entry name" value="Bipartite methylase S protein"/>
    <property type="match status" value="1"/>
</dbReference>
<dbReference type="SUPFAM" id="SSF116734">
    <property type="entry name" value="DNA methylase specificity domain"/>
    <property type="match status" value="1"/>
</dbReference>
<dbReference type="GO" id="GO:0004519">
    <property type="term" value="F:endonuclease activity"/>
    <property type="evidence" value="ECO:0007669"/>
    <property type="project" value="UniProtKB-KW"/>
</dbReference>
<dbReference type="Proteomes" id="UP000281324">
    <property type="component" value="Unassembled WGS sequence"/>
</dbReference>
<keyword evidence="1" id="KW-0255">Endonuclease</keyword>
<gene>
    <name evidence="1" type="ORF">EI219_11850</name>
</gene>
<evidence type="ECO:0000313" key="2">
    <source>
        <dbReference type="Proteomes" id="UP000281324"/>
    </source>
</evidence>
<protein>
    <submittedName>
        <fullName evidence="1">Restriction endonuclease subunit S</fullName>
    </submittedName>
</protein>
<sequence length="43" mass="5074">PTLPEQEVIGNFFSDLDQLITLHQRQLDHLKLLKKALLQQMFI</sequence>
<name>A0A426FZM3_STRSU</name>
<organism evidence="1 2">
    <name type="scientific">Streptococcus suis</name>
    <dbReference type="NCBI Taxonomy" id="1307"/>
    <lineage>
        <taxon>Bacteria</taxon>
        <taxon>Bacillati</taxon>
        <taxon>Bacillota</taxon>
        <taxon>Bacilli</taxon>
        <taxon>Lactobacillales</taxon>
        <taxon>Streptococcaceae</taxon>
        <taxon>Streptococcus</taxon>
    </lineage>
</organism>
<keyword evidence="1" id="KW-0378">Hydrolase</keyword>